<dbReference type="KEGG" id="kan:IMCC3317_14470"/>
<dbReference type="SUPFAM" id="SSF52096">
    <property type="entry name" value="ClpP/crotonase"/>
    <property type="match status" value="1"/>
</dbReference>
<dbReference type="EC" id="4.2.1.-" evidence="2"/>
<dbReference type="InterPro" id="IPR029045">
    <property type="entry name" value="ClpP/crotonase-like_dom_sf"/>
</dbReference>
<dbReference type="CDD" id="cd06558">
    <property type="entry name" value="crotonase-like"/>
    <property type="match status" value="1"/>
</dbReference>
<accession>A0A7L4ZH94</accession>
<dbReference type="InterPro" id="IPR051683">
    <property type="entry name" value="Enoyl-CoA_Hydratase/Isomerase"/>
</dbReference>
<proteinExistence type="inferred from homology"/>
<protein>
    <submittedName>
        <fullName evidence="2">Putative polyketide biosynthesis enoyl-CoA hydratase PksH</fullName>
        <ecNumber evidence="2">4.2.1.-</ecNumber>
    </submittedName>
</protein>
<dbReference type="Pfam" id="PF00378">
    <property type="entry name" value="ECH_1"/>
    <property type="match status" value="1"/>
</dbReference>
<comment type="similarity">
    <text evidence="1">Belongs to the enoyl-CoA hydratase/isomerase family.</text>
</comment>
<gene>
    <name evidence="2" type="primary">pksH_1</name>
    <name evidence="2" type="ORF">IMCC3317_14470</name>
</gene>
<sequence length="262" mass="29760">MDIINDITYDTLKVRFEDDICFLQIYRPEQNNTINDRLIEEFKLVLDKCEEDAKIIVLEGLPEVFCFGADFKAIQEETGGDISQQERNPGALYDLWSRLASGPYVTIAHVRGKVNAGGVGFVAACDIVLCEDKTIFSLSELLFGLMPACVLPFLIRRMGFAKANYLTLMTQPVSAQQAIEWGLADACEENSKNLLRKHLLRLRRLNKTGIKRYKKYMNTLDDFPEVSKADAIAGNIEVFSDEENINKIKRFVNTGKFPWESE</sequence>
<organism evidence="2 3">
    <name type="scientific">Kordia antarctica</name>
    <dbReference type="NCBI Taxonomy" id="1218801"/>
    <lineage>
        <taxon>Bacteria</taxon>
        <taxon>Pseudomonadati</taxon>
        <taxon>Bacteroidota</taxon>
        <taxon>Flavobacteriia</taxon>
        <taxon>Flavobacteriales</taxon>
        <taxon>Flavobacteriaceae</taxon>
        <taxon>Kordia</taxon>
    </lineage>
</organism>
<dbReference type="AlphaFoldDB" id="A0A7L4ZH94"/>
<dbReference type="PANTHER" id="PTHR42964">
    <property type="entry name" value="ENOYL-COA HYDRATASE"/>
    <property type="match status" value="1"/>
</dbReference>
<keyword evidence="2" id="KW-0456">Lyase</keyword>
<name>A0A7L4ZH94_9FLAO</name>
<dbReference type="EMBL" id="CP019288">
    <property type="protein sequence ID" value="QHI36093.1"/>
    <property type="molecule type" value="Genomic_DNA"/>
</dbReference>
<dbReference type="Gene3D" id="3.90.226.10">
    <property type="entry name" value="2-enoyl-CoA Hydratase, Chain A, domain 1"/>
    <property type="match status" value="1"/>
</dbReference>
<evidence type="ECO:0000313" key="2">
    <source>
        <dbReference type="EMBL" id="QHI36093.1"/>
    </source>
</evidence>
<dbReference type="Proteomes" id="UP000464657">
    <property type="component" value="Chromosome"/>
</dbReference>
<dbReference type="OrthoDB" id="9775794at2"/>
<dbReference type="NCBIfam" id="NF005498">
    <property type="entry name" value="PRK07112.1"/>
    <property type="match status" value="1"/>
</dbReference>
<evidence type="ECO:0000256" key="1">
    <source>
        <dbReference type="ARBA" id="ARBA00005254"/>
    </source>
</evidence>
<dbReference type="PANTHER" id="PTHR42964:SF1">
    <property type="entry name" value="POLYKETIDE BIOSYNTHESIS ENOYL-COA HYDRATASE PKSH-RELATED"/>
    <property type="match status" value="1"/>
</dbReference>
<evidence type="ECO:0000313" key="3">
    <source>
        <dbReference type="Proteomes" id="UP000464657"/>
    </source>
</evidence>
<dbReference type="InterPro" id="IPR001753">
    <property type="entry name" value="Enoyl-CoA_hydra/iso"/>
</dbReference>
<dbReference type="GO" id="GO:0016829">
    <property type="term" value="F:lyase activity"/>
    <property type="evidence" value="ECO:0007669"/>
    <property type="project" value="UniProtKB-KW"/>
</dbReference>
<dbReference type="RefSeq" id="WP_160128821.1">
    <property type="nucleotide sequence ID" value="NZ_CP019288.1"/>
</dbReference>
<keyword evidence="3" id="KW-1185">Reference proteome</keyword>
<reference evidence="2 3" key="1">
    <citation type="journal article" date="2013" name="Int. J. Syst. Evol. Microbiol.">
        <title>Kordia antarctica sp. nov., isolated from Antarctic seawater.</title>
        <authorList>
            <person name="Baek K."/>
            <person name="Choi A."/>
            <person name="Kang I."/>
            <person name="Lee K."/>
            <person name="Cho J.C."/>
        </authorList>
    </citation>
    <scope>NUCLEOTIDE SEQUENCE [LARGE SCALE GENOMIC DNA]</scope>
    <source>
        <strain evidence="2 3">IMCC3317</strain>
    </source>
</reference>